<dbReference type="PANTHER" id="PTHR30468">
    <property type="entry name" value="ALPHA-KETOGLUTARATE-DEPENDENT SULFONATE DIOXYGENASE"/>
    <property type="match status" value="1"/>
</dbReference>
<evidence type="ECO:0000256" key="2">
    <source>
        <dbReference type="ARBA" id="ARBA00022723"/>
    </source>
</evidence>
<evidence type="ECO:0000256" key="4">
    <source>
        <dbReference type="ARBA" id="ARBA00023002"/>
    </source>
</evidence>
<dbReference type="RefSeq" id="WP_251415201.1">
    <property type="nucleotide sequence ID" value="NZ_JAMQGM010000029.1"/>
</dbReference>
<name>A0ABT0X7M7_9ACTN</name>
<dbReference type="EMBL" id="JAMQGM010000029">
    <property type="protein sequence ID" value="MCM2578521.1"/>
    <property type="molecule type" value="Genomic_DNA"/>
</dbReference>
<dbReference type="InterPro" id="IPR051323">
    <property type="entry name" value="AtsK-like"/>
</dbReference>
<keyword evidence="4" id="KW-0560">Oxidoreductase</keyword>
<comment type="caution">
    <text evidence="7">The sequence shown here is derived from an EMBL/GenBank/DDBJ whole genome shotgun (WGS) entry which is preliminary data.</text>
</comment>
<dbReference type="Proteomes" id="UP001167160">
    <property type="component" value="Unassembled WGS sequence"/>
</dbReference>
<dbReference type="InterPro" id="IPR042098">
    <property type="entry name" value="TauD-like_sf"/>
</dbReference>
<evidence type="ECO:0000256" key="5">
    <source>
        <dbReference type="ARBA" id="ARBA00023004"/>
    </source>
</evidence>
<gene>
    <name evidence="7" type="ORF">M1E25_14335</name>
</gene>
<dbReference type="Pfam" id="PF02668">
    <property type="entry name" value="TauD"/>
    <property type="match status" value="1"/>
</dbReference>
<dbReference type="Gene3D" id="3.60.130.10">
    <property type="entry name" value="Clavaminate synthase-like"/>
    <property type="match status" value="1"/>
</dbReference>
<evidence type="ECO:0000259" key="6">
    <source>
        <dbReference type="Pfam" id="PF02668"/>
    </source>
</evidence>
<evidence type="ECO:0000313" key="8">
    <source>
        <dbReference type="Proteomes" id="UP001167160"/>
    </source>
</evidence>
<dbReference type="InterPro" id="IPR003819">
    <property type="entry name" value="TauD/TfdA-like"/>
</dbReference>
<keyword evidence="8" id="KW-1185">Reference proteome</keyword>
<evidence type="ECO:0000256" key="3">
    <source>
        <dbReference type="ARBA" id="ARBA00022964"/>
    </source>
</evidence>
<keyword evidence="2" id="KW-0479">Metal-binding</keyword>
<reference evidence="7" key="1">
    <citation type="journal article" date="2023" name="Int. J. Syst. Evol. Microbiol.">
        <title>Streptomyces meridianus sp. nov. isolated from brackish water of the Tagus estuary in Alcochete, Portugal.</title>
        <authorList>
            <person name="Santos J.D.N."/>
            <person name="Klimek D."/>
            <person name="Calusinska M."/>
            <person name="Lobo Da Cunha A."/>
            <person name="Catita J."/>
            <person name="Goncalves H."/>
            <person name="Gonzalez I."/>
            <person name="Reyes F."/>
            <person name="Lage O.M."/>
        </authorList>
    </citation>
    <scope>NUCLEOTIDE SEQUENCE</scope>
    <source>
        <strain evidence="7">MTZ3.1</strain>
    </source>
</reference>
<comment type="similarity">
    <text evidence="1">Belongs to the TfdA dioxygenase family.</text>
</comment>
<evidence type="ECO:0000256" key="1">
    <source>
        <dbReference type="ARBA" id="ARBA00005896"/>
    </source>
</evidence>
<organism evidence="7 8">
    <name type="scientific">Streptomyces meridianus</name>
    <dbReference type="NCBI Taxonomy" id="2938945"/>
    <lineage>
        <taxon>Bacteria</taxon>
        <taxon>Bacillati</taxon>
        <taxon>Actinomycetota</taxon>
        <taxon>Actinomycetes</taxon>
        <taxon>Kitasatosporales</taxon>
        <taxon>Streptomycetaceae</taxon>
        <taxon>Streptomyces</taxon>
    </lineage>
</organism>
<dbReference type="GO" id="GO:0051213">
    <property type="term" value="F:dioxygenase activity"/>
    <property type="evidence" value="ECO:0007669"/>
    <property type="project" value="UniProtKB-KW"/>
</dbReference>
<dbReference type="PANTHER" id="PTHR30468:SF1">
    <property type="entry name" value="ALPHA-KETOGLUTARATE-DEPENDENT SULFONATE DIOXYGENASE"/>
    <property type="match status" value="1"/>
</dbReference>
<accession>A0ABT0X7M7</accession>
<keyword evidence="3 7" id="KW-0223">Dioxygenase</keyword>
<protein>
    <submittedName>
        <fullName evidence="7">TauD/TfdA family dioxygenase</fullName>
    </submittedName>
</protein>
<feature type="domain" description="TauD/TfdA-like" evidence="6">
    <location>
        <begin position="3"/>
        <end position="274"/>
    </location>
</feature>
<proteinExistence type="inferred from homology"/>
<sequence length="284" mass="31993">MQIKELSPSIGSEMTGVTYEDLQRPEVFDQLADMVQRRELAVVRGLDITPEQQIALASRAGRPVPFVLAKYRHPDHEQIMISSNAMRANKPIGVARVGNFWHQDSSFVKDPAPFTMLHGVDVPSDSGHTLFASACDVYDRMPQEWKDKIAGRTALHTVTKRRRISEEHVGLSIAELKALIDEQHPKVEHPLVRTDVVTGRPYVYGAPEYMDSVVGFDANENAEFFALLDSLIQDPEHVYTHRWTMNDLVVWKTATTFHAATDVEPGVNRTVHRVSIEEDGQWAA</sequence>
<dbReference type="SUPFAM" id="SSF51197">
    <property type="entry name" value="Clavaminate synthase-like"/>
    <property type="match status" value="1"/>
</dbReference>
<evidence type="ECO:0000313" key="7">
    <source>
        <dbReference type="EMBL" id="MCM2578521.1"/>
    </source>
</evidence>
<keyword evidence="5" id="KW-0408">Iron</keyword>